<dbReference type="GO" id="GO:0000976">
    <property type="term" value="F:transcription cis-regulatory region binding"/>
    <property type="evidence" value="ECO:0007669"/>
    <property type="project" value="TreeGrafter"/>
</dbReference>
<accession>A0A6P1CVC9</accession>
<dbReference type="Pfam" id="PF17940">
    <property type="entry name" value="TetR_C_31"/>
    <property type="match status" value="1"/>
</dbReference>
<dbReference type="EMBL" id="JAAGVB010000048">
    <property type="protein sequence ID" value="NEW35603.1"/>
    <property type="molecule type" value="Genomic_DNA"/>
</dbReference>
<evidence type="ECO:0000256" key="2">
    <source>
        <dbReference type="ARBA" id="ARBA00023125"/>
    </source>
</evidence>
<dbReference type="InterPro" id="IPR050109">
    <property type="entry name" value="HTH-type_TetR-like_transc_reg"/>
</dbReference>
<dbReference type="PROSITE" id="PS50977">
    <property type="entry name" value="HTH_TETR_2"/>
    <property type="match status" value="1"/>
</dbReference>
<dbReference type="Proteomes" id="UP000471166">
    <property type="component" value="Unassembled WGS sequence"/>
</dbReference>
<dbReference type="Gene3D" id="1.10.357.10">
    <property type="entry name" value="Tetracycline Repressor, domain 2"/>
    <property type="match status" value="1"/>
</dbReference>
<dbReference type="PRINTS" id="PR00455">
    <property type="entry name" value="HTHTETR"/>
</dbReference>
<dbReference type="SUPFAM" id="SSF48498">
    <property type="entry name" value="Tetracyclin repressor-like, C-terminal domain"/>
    <property type="match status" value="1"/>
</dbReference>
<gene>
    <name evidence="6" type="ORF">GV791_23975</name>
</gene>
<keyword evidence="1" id="KW-0805">Transcription regulation</keyword>
<evidence type="ECO:0000313" key="7">
    <source>
        <dbReference type="Proteomes" id="UP000471166"/>
    </source>
</evidence>
<dbReference type="AlphaFoldDB" id="A0A6P1CVC9"/>
<evidence type="ECO:0000256" key="3">
    <source>
        <dbReference type="ARBA" id="ARBA00023163"/>
    </source>
</evidence>
<dbReference type="InterPro" id="IPR001647">
    <property type="entry name" value="HTH_TetR"/>
</dbReference>
<name>A0A6P1CVC9_9NOCA</name>
<keyword evidence="2 4" id="KW-0238">DNA-binding</keyword>
<dbReference type="InterPro" id="IPR036271">
    <property type="entry name" value="Tet_transcr_reg_TetR-rel_C_sf"/>
</dbReference>
<dbReference type="RefSeq" id="WP_163846885.1">
    <property type="nucleotide sequence ID" value="NZ_JAAGVB010000048.1"/>
</dbReference>
<evidence type="ECO:0000259" key="5">
    <source>
        <dbReference type="PROSITE" id="PS50977"/>
    </source>
</evidence>
<comment type="caution">
    <text evidence="6">The sequence shown here is derived from an EMBL/GenBank/DDBJ whole genome shotgun (WGS) entry which is preliminary data.</text>
</comment>
<feature type="DNA-binding region" description="H-T-H motif" evidence="4">
    <location>
        <begin position="30"/>
        <end position="49"/>
    </location>
</feature>
<dbReference type="GO" id="GO:0003700">
    <property type="term" value="F:DNA-binding transcription factor activity"/>
    <property type="evidence" value="ECO:0007669"/>
    <property type="project" value="TreeGrafter"/>
</dbReference>
<reference evidence="6 7" key="1">
    <citation type="submission" date="2020-01" db="EMBL/GenBank/DDBJ databases">
        <title>Genetics and antimicrobial susceptibilities of Nocardia species isolated from the soil; a comparison with species isolated from humans.</title>
        <authorList>
            <person name="Carrasco G."/>
            <person name="Monzon S."/>
            <person name="Sansegundo M."/>
            <person name="Garcia E."/>
            <person name="Garrido N."/>
            <person name="Medina M.J."/>
            <person name="Villalon P."/>
            <person name="Ramirez-Arocha A.C."/>
            <person name="Jimenez P."/>
            <person name="Cuesta I."/>
            <person name="Valdezate S."/>
        </authorList>
    </citation>
    <scope>NUCLEOTIDE SEQUENCE [LARGE SCALE GENOMIC DNA]</scope>
    <source>
        <strain evidence="6 7">CNM20110626</strain>
    </source>
</reference>
<keyword evidence="3" id="KW-0804">Transcription</keyword>
<evidence type="ECO:0000313" key="6">
    <source>
        <dbReference type="EMBL" id="NEW35603.1"/>
    </source>
</evidence>
<evidence type="ECO:0000256" key="1">
    <source>
        <dbReference type="ARBA" id="ARBA00023015"/>
    </source>
</evidence>
<feature type="domain" description="HTH tetR-type" evidence="5">
    <location>
        <begin position="7"/>
        <end position="67"/>
    </location>
</feature>
<dbReference type="InterPro" id="IPR041583">
    <property type="entry name" value="TetR_C_31"/>
</dbReference>
<protein>
    <submittedName>
        <fullName evidence="6">TetR/AcrR family transcriptional regulator</fullName>
    </submittedName>
</protein>
<dbReference type="InterPro" id="IPR009057">
    <property type="entry name" value="Homeodomain-like_sf"/>
</dbReference>
<evidence type="ECO:0000256" key="4">
    <source>
        <dbReference type="PROSITE-ProRule" id="PRU00335"/>
    </source>
</evidence>
<organism evidence="6 7">
    <name type="scientific">Nocardia cyriacigeorgica</name>
    <dbReference type="NCBI Taxonomy" id="135487"/>
    <lineage>
        <taxon>Bacteria</taxon>
        <taxon>Bacillati</taxon>
        <taxon>Actinomycetota</taxon>
        <taxon>Actinomycetes</taxon>
        <taxon>Mycobacteriales</taxon>
        <taxon>Nocardiaceae</taxon>
        <taxon>Nocardia</taxon>
    </lineage>
</organism>
<proteinExistence type="predicted"/>
<sequence>MAYVKAAEREGQIVAAAIRVLSAVGVGGITTRAVAVEAGIPLGTLHYVFPSKDKMLRAVITAVVDDALATARAGVELDQGVEHAIRHAVTNVWEKLVEHDPGLQVMQYELAMYSVRSEGPGGLARLLCERYAALISEFCEAAARASGERCAVDFDTLGRLGFAVVDGLIMQYVTNPDPARARRDLDRAVDMIVGFADPRPVSQ</sequence>
<dbReference type="SUPFAM" id="SSF46689">
    <property type="entry name" value="Homeodomain-like"/>
    <property type="match status" value="1"/>
</dbReference>
<dbReference type="PANTHER" id="PTHR30055">
    <property type="entry name" value="HTH-TYPE TRANSCRIPTIONAL REGULATOR RUTR"/>
    <property type="match status" value="1"/>
</dbReference>
<dbReference type="Pfam" id="PF00440">
    <property type="entry name" value="TetR_N"/>
    <property type="match status" value="1"/>
</dbReference>
<dbReference type="PANTHER" id="PTHR30055:SF234">
    <property type="entry name" value="HTH-TYPE TRANSCRIPTIONAL REGULATOR BETI"/>
    <property type="match status" value="1"/>
</dbReference>